<dbReference type="Proteomes" id="UP000051643">
    <property type="component" value="Unassembled WGS sequence"/>
</dbReference>
<dbReference type="EMBL" id="LKTP01000023">
    <property type="protein sequence ID" value="KRG28656.1"/>
    <property type="molecule type" value="Genomic_DNA"/>
</dbReference>
<dbReference type="RefSeq" id="WP_041579123.1">
    <property type="nucleotide sequence ID" value="NZ_BMWR01000001.1"/>
</dbReference>
<sequence length="148" mass="17382">MYKYSIKYPVAFNQANKKNVPIEKVTKDNRLKLICPVCKDNFIAIINHRNPHFRHKPNTECSGNLESYIHWLTKEVFKQIGELDIPELLIDDLPEKHRQKFQLDFNAILDTNIPYSFQGEFKKGLKANRMRPSKCIFSENRVGYNLAV</sequence>
<gene>
    <name evidence="1" type="ORF">APR42_07750</name>
</gene>
<organism evidence="1 2">
    <name type="scientific">Salegentibacter mishustinae</name>
    <dbReference type="NCBI Taxonomy" id="270918"/>
    <lineage>
        <taxon>Bacteria</taxon>
        <taxon>Pseudomonadati</taxon>
        <taxon>Bacteroidota</taxon>
        <taxon>Flavobacteriia</taxon>
        <taxon>Flavobacteriales</taxon>
        <taxon>Flavobacteriaceae</taxon>
        <taxon>Salegentibacter</taxon>
    </lineage>
</organism>
<dbReference type="AlphaFoldDB" id="A0A0Q9Z6Z4"/>
<protein>
    <submittedName>
        <fullName evidence="1">Uncharacterized protein</fullName>
    </submittedName>
</protein>
<evidence type="ECO:0000313" key="2">
    <source>
        <dbReference type="Proteomes" id="UP000051643"/>
    </source>
</evidence>
<reference evidence="1" key="1">
    <citation type="submission" date="2015-10" db="EMBL/GenBank/DDBJ databases">
        <title>Draft genome sequence of Salegentibacter mishustinae KCTC 12263.</title>
        <authorList>
            <person name="Lin W."/>
            <person name="Zheng Q."/>
        </authorList>
    </citation>
    <scope>NUCLEOTIDE SEQUENCE [LARGE SCALE GENOMIC DNA]</scope>
    <source>
        <strain evidence="1">KCTC 12263</strain>
    </source>
</reference>
<dbReference type="OrthoDB" id="1490774at2"/>
<accession>A0A0Q9Z6Z4</accession>
<keyword evidence="2" id="KW-1185">Reference proteome</keyword>
<proteinExistence type="predicted"/>
<comment type="caution">
    <text evidence="1">The sequence shown here is derived from an EMBL/GenBank/DDBJ whole genome shotgun (WGS) entry which is preliminary data.</text>
</comment>
<evidence type="ECO:0000313" key="1">
    <source>
        <dbReference type="EMBL" id="KRG28656.1"/>
    </source>
</evidence>
<dbReference type="STRING" id="270918.APR42_07750"/>
<name>A0A0Q9Z6Z4_9FLAO</name>